<dbReference type="Proteomes" id="UP000004633">
    <property type="component" value="Unassembled WGS sequence"/>
</dbReference>
<sequence length="55" mass="6606">MKHPLRLLSDNPPIYYALIITIFYSDVTFFIVYLKFYIAELFYFSNICISSLCFH</sequence>
<dbReference type="HOGENOM" id="CLU_3029858_0_0_9"/>
<keyword evidence="1" id="KW-0812">Transmembrane</keyword>
<feature type="transmembrane region" description="Helical" evidence="1">
    <location>
        <begin position="14"/>
        <end position="34"/>
    </location>
</feature>
<evidence type="ECO:0000256" key="1">
    <source>
        <dbReference type="SAM" id="Phobius"/>
    </source>
</evidence>
<protein>
    <submittedName>
        <fullName evidence="2">Uncharacterized protein</fullName>
    </submittedName>
</protein>
<gene>
    <name evidence="2" type="ORF">HMPREF9555_01284</name>
</gene>
<name>E7N2R2_9FIRM</name>
<keyword evidence="1" id="KW-1133">Transmembrane helix</keyword>
<keyword evidence="3" id="KW-1185">Reference proteome</keyword>
<dbReference type="AlphaFoldDB" id="E7N2R2"/>
<proteinExistence type="predicted"/>
<evidence type="ECO:0000313" key="2">
    <source>
        <dbReference type="EMBL" id="EFW29473.1"/>
    </source>
</evidence>
<organism evidence="2 3">
    <name type="scientific">Selenomonas artemidis F0399</name>
    <dbReference type="NCBI Taxonomy" id="749551"/>
    <lineage>
        <taxon>Bacteria</taxon>
        <taxon>Bacillati</taxon>
        <taxon>Bacillota</taxon>
        <taxon>Negativicutes</taxon>
        <taxon>Selenomonadales</taxon>
        <taxon>Selenomonadaceae</taxon>
        <taxon>Selenomonas</taxon>
    </lineage>
</organism>
<comment type="caution">
    <text evidence="2">The sequence shown here is derived from an EMBL/GenBank/DDBJ whole genome shotgun (WGS) entry which is preliminary data.</text>
</comment>
<accession>E7N2R2</accession>
<dbReference type="EMBL" id="AECV01000023">
    <property type="protein sequence ID" value="EFW29473.1"/>
    <property type="molecule type" value="Genomic_DNA"/>
</dbReference>
<evidence type="ECO:0000313" key="3">
    <source>
        <dbReference type="Proteomes" id="UP000004633"/>
    </source>
</evidence>
<reference evidence="2 3" key="1">
    <citation type="submission" date="2010-08" db="EMBL/GenBank/DDBJ databases">
        <authorList>
            <person name="Weinstock G."/>
            <person name="Sodergren E."/>
            <person name="Clifton S."/>
            <person name="Fulton L."/>
            <person name="Fulton B."/>
            <person name="Courtney L."/>
            <person name="Fronick C."/>
            <person name="Harrison M."/>
            <person name="Strong C."/>
            <person name="Farmer C."/>
            <person name="Delahaunty K."/>
            <person name="Markovic C."/>
            <person name="Hall O."/>
            <person name="Minx P."/>
            <person name="Tomlinson C."/>
            <person name="Mitreva M."/>
            <person name="Hou S."/>
            <person name="Chen J."/>
            <person name="Wollam A."/>
            <person name="Pepin K.H."/>
            <person name="Johnson M."/>
            <person name="Bhonagiri V."/>
            <person name="Zhang X."/>
            <person name="Suruliraj S."/>
            <person name="Warren W."/>
            <person name="Chinwalla A."/>
            <person name="Mardis E.R."/>
            <person name="Wilson R.K."/>
        </authorList>
    </citation>
    <scope>NUCLEOTIDE SEQUENCE [LARGE SCALE GENOMIC DNA]</scope>
    <source>
        <strain evidence="2 3">F0399</strain>
    </source>
</reference>
<keyword evidence="1" id="KW-0472">Membrane</keyword>